<reference evidence="2" key="1">
    <citation type="submission" date="2009-09" db="EMBL/GenBank/DDBJ databases">
        <title>The complete chromosome of Sebaldella termitidis ATCC 33386.</title>
        <authorList>
            <consortium name="US DOE Joint Genome Institute (JGI-PGF)"/>
            <person name="Lucas S."/>
            <person name="Copeland A."/>
            <person name="Lapidus A."/>
            <person name="Glavina del Rio T."/>
            <person name="Dalin E."/>
            <person name="Tice H."/>
            <person name="Bruce D."/>
            <person name="Goodwin L."/>
            <person name="Pitluck S."/>
            <person name="Kyrpides N."/>
            <person name="Mavromatis K."/>
            <person name="Ivanova N."/>
            <person name="Mikhailova N."/>
            <person name="Sims D."/>
            <person name="Meincke L."/>
            <person name="Brettin T."/>
            <person name="Detter J.C."/>
            <person name="Han C."/>
            <person name="Larimer F."/>
            <person name="Land M."/>
            <person name="Hauser L."/>
            <person name="Markowitz V."/>
            <person name="Cheng J.F."/>
            <person name="Hugenholtz P."/>
            <person name="Woyke T."/>
            <person name="Wu D."/>
            <person name="Eisen J.A."/>
        </authorList>
    </citation>
    <scope>NUCLEOTIDE SEQUENCE [LARGE SCALE GENOMIC DNA]</scope>
    <source>
        <strain evidence="2">ATCC 33386 / NCTC 11300</strain>
    </source>
</reference>
<keyword evidence="2" id="KW-1185">Reference proteome</keyword>
<proteinExistence type="predicted"/>
<dbReference type="EMBL" id="CP001739">
    <property type="protein sequence ID" value="ACZ08733.1"/>
    <property type="molecule type" value="Genomic_DNA"/>
</dbReference>
<dbReference type="InterPro" id="IPR019268">
    <property type="entry name" value="DUF2278"/>
</dbReference>
<dbReference type="STRING" id="526218.Sterm_1875"/>
<dbReference type="Proteomes" id="UP000000845">
    <property type="component" value="Chromosome"/>
</dbReference>
<dbReference type="HOGENOM" id="CLU_078994_0_0_0"/>
<sequence>MEDYVLLKGKITGKWYDLDKTAHYHIMAETMGVEYDIAVNVGSVVREWGSNEFKSSELLVYHDESYNNKILDKIVEKEYGVHVVKPDFALDYVKMNLFNHKKMVLMPTLDTKETYLIEILEKYVVRSMEERIYDIYVYGMLYENGLGIHDVHMNQGSKGRYRHRDREWSDGAIFFHNRRDLSWTAVFLAFKNQSFKK</sequence>
<name>D1AJ45_SEBTE</name>
<dbReference type="RefSeq" id="WP_012861327.1">
    <property type="nucleotide sequence ID" value="NC_013517.1"/>
</dbReference>
<evidence type="ECO:0000313" key="1">
    <source>
        <dbReference type="EMBL" id="ACZ08733.1"/>
    </source>
</evidence>
<evidence type="ECO:0000313" key="2">
    <source>
        <dbReference type="Proteomes" id="UP000000845"/>
    </source>
</evidence>
<evidence type="ECO:0008006" key="3">
    <source>
        <dbReference type="Google" id="ProtNLM"/>
    </source>
</evidence>
<gene>
    <name evidence="1" type="ordered locus">Sterm_1875</name>
</gene>
<organism evidence="1 2">
    <name type="scientific">Sebaldella termitidis (strain ATCC 33386 / NCTC 11300)</name>
    <dbReference type="NCBI Taxonomy" id="526218"/>
    <lineage>
        <taxon>Bacteria</taxon>
        <taxon>Fusobacteriati</taxon>
        <taxon>Fusobacteriota</taxon>
        <taxon>Fusobacteriia</taxon>
        <taxon>Fusobacteriales</taxon>
        <taxon>Leptotrichiaceae</taxon>
        <taxon>Sebaldella</taxon>
    </lineage>
</organism>
<dbReference type="KEGG" id="str:Sterm_1875"/>
<dbReference type="Pfam" id="PF10042">
    <property type="entry name" value="DUF2278"/>
    <property type="match status" value="1"/>
</dbReference>
<dbReference type="AlphaFoldDB" id="D1AJ45"/>
<reference evidence="1 2" key="2">
    <citation type="journal article" date="2010" name="Stand. Genomic Sci.">
        <title>Complete genome sequence of Sebaldella termitidis type strain (NCTC 11300).</title>
        <authorList>
            <person name="Harmon-Smith M."/>
            <person name="Celia L."/>
            <person name="Chertkov O."/>
            <person name="Lapidus A."/>
            <person name="Copeland A."/>
            <person name="Glavina Del Rio T."/>
            <person name="Nolan M."/>
            <person name="Lucas S."/>
            <person name="Tice H."/>
            <person name="Cheng J.F."/>
            <person name="Han C."/>
            <person name="Detter J.C."/>
            <person name="Bruce D."/>
            <person name="Goodwin L."/>
            <person name="Pitluck S."/>
            <person name="Pati A."/>
            <person name="Liolios K."/>
            <person name="Ivanova N."/>
            <person name="Mavromatis K."/>
            <person name="Mikhailova N."/>
            <person name="Chen A."/>
            <person name="Palaniappan K."/>
            <person name="Land M."/>
            <person name="Hauser L."/>
            <person name="Chang Y.J."/>
            <person name="Jeffries C.D."/>
            <person name="Brettin T."/>
            <person name="Goker M."/>
            <person name="Beck B."/>
            <person name="Bristow J."/>
            <person name="Eisen J.A."/>
            <person name="Markowitz V."/>
            <person name="Hugenholtz P."/>
            <person name="Kyrpides N.C."/>
            <person name="Klenk H.P."/>
            <person name="Chen F."/>
        </authorList>
    </citation>
    <scope>NUCLEOTIDE SEQUENCE [LARGE SCALE GENOMIC DNA]</scope>
    <source>
        <strain evidence="2">ATCC 33386 / NCTC 11300</strain>
    </source>
</reference>
<accession>D1AJ45</accession>
<protein>
    <recommendedName>
        <fullName evidence="3">DUF2278 domain-containing protein</fullName>
    </recommendedName>
</protein>
<dbReference type="eggNOG" id="COG5634">
    <property type="taxonomic scope" value="Bacteria"/>
</dbReference>